<feature type="compositionally biased region" description="Basic and acidic residues" evidence="1">
    <location>
        <begin position="90"/>
        <end position="103"/>
    </location>
</feature>
<sequence>MNEVMEKKRPRKLNFNAPLLSIRRPALVDHSFSDKVSCTNSQGGWKDSSNGIPFCWEQAPGKPKKNLERRNDVVDDAETPRPKPPPCRWRPPDQNHDDHHDEGCDADVDDFDDNDDDNDDVFSDAVEVLSLTEAIDIVEKAEKFHGYSSDGFKSKSDFDGVNLDSLEQSDHCPSPNFIIERFLPDATALAAASALNMSKAKVPYLCNYSESPPCVSQAVIKRRLSPPKGCGLEMLLPWRMKHKLCGVKSPIKESCSIVQPRNSAKQNKLFSSIVAPSAEWRCK</sequence>
<dbReference type="Proteomes" id="UP000187203">
    <property type="component" value="Unassembled WGS sequence"/>
</dbReference>
<dbReference type="OrthoDB" id="767768at2759"/>
<evidence type="ECO:0000256" key="1">
    <source>
        <dbReference type="SAM" id="MobiDB-lite"/>
    </source>
</evidence>
<dbReference type="AlphaFoldDB" id="A0A1R3JS55"/>
<dbReference type="PANTHER" id="PTHR33671">
    <property type="entry name" value="N-METHYLTRANSFERASE, PUTATIVE (DUF688)-RELATED"/>
    <property type="match status" value="1"/>
</dbReference>
<comment type="caution">
    <text evidence="2">The sequence shown here is derived from an EMBL/GenBank/DDBJ whole genome shotgun (WGS) entry which is preliminary data.</text>
</comment>
<dbReference type="EMBL" id="AWUE01015429">
    <property type="protein sequence ID" value="OMO97630.1"/>
    <property type="molecule type" value="Genomic_DNA"/>
</dbReference>
<feature type="compositionally biased region" description="Polar residues" evidence="1">
    <location>
        <begin position="35"/>
        <end position="51"/>
    </location>
</feature>
<keyword evidence="3" id="KW-1185">Reference proteome</keyword>
<protein>
    <submittedName>
        <fullName evidence="2">Uncharacterized protein</fullName>
    </submittedName>
</protein>
<gene>
    <name evidence="2" type="ORF">COLO4_14486</name>
</gene>
<feature type="compositionally biased region" description="Basic and acidic residues" evidence="1">
    <location>
        <begin position="65"/>
        <end position="81"/>
    </location>
</feature>
<evidence type="ECO:0000313" key="2">
    <source>
        <dbReference type="EMBL" id="OMO97630.1"/>
    </source>
</evidence>
<feature type="region of interest" description="Disordered" evidence="1">
    <location>
        <begin position="35"/>
        <end position="118"/>
    </location>
</feature>
<dbReference type="InterPro" id="IPR007789">
    <property type="entry name" value="DUF688"/>
</dbReference>
<accession>A0A1R3JS55</accession>
<reference evidence="3" key="1">
    <citation type="submission" date="2013-09" db="EMBL/GenBank/DDBJ databases">
        <title>Corchorus olitorius genome sequencing.</title>
        <authorList>
            <person name="Alam M."/>
            <person name="Haque M.S."/>
            <person name="Islam M.S."/>
            <person name="Emdad E.M."/>
            <person name="Islam M.M."/>
            <person name="Ahmed B."/>
            <person name="Halim A."/>
            <person name="Hossen Q.M.M."/>
            <person name="Hossain M.Z."/>
            <person name="Ahmed R."/>
            <person name="Khan M.M."/>
            <person name="Islam R."/>
            <person name="Rashid M.M."/>
            <person name="Khan S.A."/>
            <person name="Rahman M.S."/>
            <person name="Alam M."/>
            <person name="Yahiya A.S."/>
            <person name="Khan M.S."/>
            <person name="Azam M.S."/>
            <person name="Haque T."/>
            <person name="Lashkar M.Z.H."/>
            <person name="Akhand A.I."/>
            <person name="Morshed G."/>
            <person name="Roy S."/>
            <person name="Uddin K.S."/>
            <person name="Rabeya T."/>
            <person name="Hossain A.S."/>
            <person name="Chowdhury A."/>
            <person name="Snigdha A.R."/>
            <person name="Mortoza M.S."/>
            <person name="Matin S.A."/>
            <person name="Hoque S.M.E."/>
            <person name="Islam M.K."/>
            <person name="Roy D.K."/>
            <person name="Haider R."/>
            <person name="Moosa M.M."/>
            <person name="Elias S.M."/>
            <person name="Hasan A.M."/>
            <person name="Jahan S."/>
            <person name="Shafiuddin M."/>
            <person name="Mahmood N."/>
            <person name="Shommy N.S."/>
        </authorList>
    </citation>
    <scope>NUCLEOTIDE SEQUENCE [LARGE SCALE GENOMIC DNA]</scope>
    <source>
        <strain evidence="3">cv. O-4</strain>
    </source>
</reference>
<evidence type="ECO:0000313" key="3">
    <source>
        <dbReference type="Proteomes" id="UP000187203"/>
    </source>
</evidence>
<feature type="compositionally biased region" description="Acidic residues" evidence="1">
    <location>
        <begin position="104"/>
        <end position="118"/>
    </location>
</feature>
<organism evidence="2 3">
    <name type="scientific">Corchorus olitorius</name>
    <dbReference type="NCBI Taxonomy" id="93759"/>
    <lineage>
        <taxon>Eukaryota</taxon>
        <taxon>Viridiplantae</taxon>
        <taxon>Streptophyta</taxon>
        <taxon>Embryophyta</taxon>
        <taxon>Tracheophyta</taxon>
        <taxon>Spermatophyta</taxon>
        <taxon>Magnoliopsida</taxon>
        <taxon>eudicotyledons</taxon>
        <taxon>Gunneridae</taxon>
        <taxon>Pentapetalae</taxon>
        <taxon>rosids</taxon>
        <taxon>malvids</taxon>
        <taxon>Malvales</taxon>
        <taxon>Malvaceae</taxon>
        <taxon>Grewioideae</taxon>
        <taxon>Apeibeae</taxon>
        <taxon>Corchorus</taxon>
    </lineage>
</organism>
<name>A0A1R3JS55_9ROSI</name>
<dbReference type="PANTHER" id="PTHR33671:SF1">
    <property type="entry name" value="DUF688 FAMILY PROTEIN"/>
    <property type="match status" value="1"/>
</dbReference>
<dbReference type="Pfam" id="PF05097">
    <property type="entry name" value="DUF688"/>
    <property type="match status" value="1"/>
</dbReference>
<proteinExistence type="predicted"/>